<reference evidence="8 9" key="1">
    <citation type="submission" date="2019-09" db="EMBL/GenBank/DDBJ databases">
        <authorList>
            <person name="Park J.-S."/>
            <person name="Choi H.-J."/>
        </authorList>
    </citation>
    <scope>NUCLEOTIDE SEQUENCE [LARGE SCALE GENOMIC DNA]</scope>
    <source>
        <strain evidence="8 9">176SS1-4</strain>
    </source>
</reference>
<gene>
    <name evidence="8" type="ORF">F3S47_15190</name>
</gene>
<comment type="function">
    <text evidence="6">Thiol-specific peroxidase that catalyzes the reduction of hydrogen peroxide and organic hydroperoxides to water and alcohols, respectively. Plays a role in cell protection against oxidative stress by detoxifying peroxides.</text>
</comment>
<dbReference type="EMBL" id="VYQE01000004">
    <property type="protein sequence ID" value="KAA9007105.1"/>
    <property type="molecule type" value="Genomic_DNA"/>
</dbReference>
<dbReference type="AlphaFoldDB" id="A0A5J5GFZ2"/>
<dbReference type="Pfam" id="PF08534">
    <property type="entry name" value="Redoxin"/>
    <property type="match status" value="1"/>
</dbReference>
<dbReference type="PROSITE" id="PS51352">
    <property type="entry name" value="THIOREDOXIN_2"/>
    <property type="match status" value="1"/>
</dbReference>
<accession>A0A5J5GFZ2</accession>
<comment type="catalytic activity">
    <reaction evidence="6">
        <text>a hydroperoxide + 2 glutathione = an alcohol + glutathione disulfide + H2O</text>
        <dbReference type="Rhea" id="RHEA:62632"/>
        <dbReference type="ChEBI" id="CHEBI:15377"/>
        <dbReference type="ChEBI" id="CHEBI:30879"/>
        <dbReference type="ChEBI" id="CHEBI:35924"/>
        <dbReference type="ChEBI" id="CHEBI:57925"/>
        <dbReference type="ChEBI" id="CHEBI:58297"/>
        <dbReference type="EC" id="1.11.1.27"/>
    </reaction>
</comment>
<evidence type="ECO:0000256" key="6">
    <source>
        <dbReference type="RuleBase" id="RU366011"/>
    </source>
</evidence>
<evidence type="ECO:0000256" key="3">
    <source>
        <dbReference type="ARBA" id="ARBA00023002"/>
    </source>
</evidence>
<dbReference type="InterPro" id="IPR013740">
    <property type="entry name" value="Redoxin"/>
</dbReference>
<comment type="caution">
    <text evidence="8">The sequence shown here is derived from an EMBL/GenBank/DDBJ whole genome shotgun (WGS) entry which is preliminary data.</text>
</comment>
<sequence length="162" mass="16885">MAITVGDKLPDATMLVMGDAGPEEVRLSSVTSGRKVALFGLPGAYTGTCTTAHVPSFIRSMETLKEKGVEEVICTAVNDPFVMKAWGADTGATEAGITMLADSSGEFAKAMGLDFTAEGAGFYGRSRRYALFAEDGEIKVLNVEESPGVCDMSGGETLADAI</sequence>
<evidence type="ECO:0000256" key="4">
    <source>
        <dbReference type="ARBA" id="ARBA00023284"/>
    </source>
</evidence>
<organism evidence="8 9">
    <name type="scientific">Histidinibacterium aquaticum</name>
    <dbReference type="NCBI Taxonomy" id="2613962"/>
    <lineage>
        <taxon>Bacteria</taxon>
        <taxon>Pseudomonadati</taxon>
        <taxon>Pseudomonadota</taxon>
        <taxon>Alphaproteobacteria</taxon>
        <taxon>Rhodobacterales</taxon>
        <taxon>Paracoccaceae</taxon>
        <taxon>Histidinibacterium</taxon>
    </lineage>
</organism>
<feature type="domain" description="Thioredoxin" evidence="7">
    <location>
        <begin position="3"/>
        <end position="162"/>
    </location>
</feature>
<evidence type="ECO:0000256" key="5">
    <source>
        <dbReference type="PIRSR" id="PIRSR637944-1"/>
    </source>
</evidence>
<dbReference type="Gene3D" id="3.40.30.10">
    <property type="entry name" value="Glutaredoxin"/>
    <property type="match status" value="1"/>
</dbReference>
<dbReference type="GO" id="GO:0008379">
    <property type="term" value="F:thioredoxin peroxidase activity"/>
    <property type="evidence" value="ECO:0007669"/>
    <property type="project" value="InterPro"/>
</dbReference>
<dbReference type="PANTHER" id="PTHR10430">
    <property type="entry name" value="PEROXIREDOXIN"/>
    <property type="match status" value="1"/>
</dbReference>
<dbReference type="InterPro" id="IPR036249">
    <property type="entry name" value="Thioredoxin-like_sf"/>
</dbReference>
<dbReference type="Proteomes" id="UP000326554">
    <property type="component" value="Unassembled WGS sequence"/>
</dbReference>
<name>A0A5J5GFZ2_9RHOB</name>
<dbReference type="GO" id="GO:0005737">
    <property type="term" value="C:cytoplasm"/>
    <property type="evidence" value="ECO:0007669"/>
    <property type="project" value="TreeGrafter"/>
</dbReference>
<evidence type="ECO:0000256" key="2">
    <source>
        <dbReference type="ARBA" id="ARBA00022862"/>
    </source>
</evidence>
<dbReference type="EC" id="1.11.1.27" evidence="6"/>
<dbReference type="FunFam" id="3.40.30.10:FF:000020">
    <property type="entry name" value="Peroxiredoxin"/>
    <property type="match status" value="1"/>
</dbReference>
<dbReference type="GO" id="GO:0045454">
    <property type="term" value="P:cell redox homeostasis"/>
    <property type="evidence" value="ECO:0007669"/>
    <property type="project" value="TreeGrafter"/>
</dbReference>
<dbReference type="GO" id="GO:0042744">
    <property type="term" value="P:hydrogen peroxide catabolic process"/>
    <property type="evidence" value="ECO:0007669"/>
    <property type="project" value="TreeGrafter"/>
</dbReference>
<keyword evidence="3 6" id="KW-0560">Oxidoreductase</keyword>
<keyword evidence="1 6" id="KW-0575">Peroxidase</keyword>
<proteinExistence type="inferred from homology"/>
<dbReference type="PANTHER" id="PTHR10430:SF16">
    <property type="entry name" value="PEROXIREDOXIN-5, MITOCHONDRIAL"/>
    <property type="match status" value="1"/>
</dbReference>
<comment type="similarity">
    <text evidence="6">Belongs to the peroxiredoxin family. Prx5 subfamily.</text>
</comment>
<evidence type="ECO:0000259" key="7">
    <source>
        <dbReference type="PROSITE" id="PS51352"/>
    </source>
</evidence>
<evidence type="ECO:0000313" key="8">
    <source>
        <dbReference type="EMBL" id="KAA9007105.1"/>
    </source>
</evidence>
<dbReference type="GO" id="GO:0034599">
    <property type="term" value="P:cellular response to oxidative stress"/>
    <property type="evidence" value="ECO:0007669"/>
    <property type="project" value="InterPro"/>
</dbReference>
<dbReference type="SUPFAM" id="SSF52833">
    <property type="entry name" value="Thioredoxin-like"/>
    <property type="match status" value="1"/>
</dbReference>
<protein>
    <recommendedName>
        <fullName evidence="6">Glutathione-dependent peroxiredoxin</fullName>
        <ecNumber evidence="6">1.11.1.27</ecNumber>
    </recommendedName>
</protein>
<evidence type="ECO:0000313" key="9">
    <source>
        <dbReference type="Proteomes" id="UP000326554"/>
    </source>
</evidence>
<keyword evidence="2 6" id="KW-0049">Antioxidant</keyword>
<dbReference type="CDD" id="cd03013">
    <property type="entry name" value="PRX5_like"/>
    <property type="match status" value="1"/>
</dbReference>
<dbReference type="InterPro" id="IPR037944">
    <property type="entry name" value="PRX5-like"/>
</dbReference>
<feature type="active site" description="Cysteine sulfenic acid (-SOH) intermediate" evidence="5">
    <location>
        <position position="49"/>
    </location>
</feature>
<keyword evidence="4 6" id="KW-0676">Redox-active center</keyword>
<dbReference type="InterPro" id="IPR013766">
    <property type="entry name" value="Thioredoxin_domain"/>
</dbReference>
<dbReference type="RefSeq" id="WP_150446124.1">
    <property type="nucleotide sequence ID" value="NZ_VYQE01000004.1"/>
</dbReference>
<evidence type="ECO:0000256" key="1">
    <source>
        <dbReference type="ARBA" id="ARBA00022559"/>
    </source>
</evidence>
<keyword evidence="9" id="KW-1185">Reference proteome</keyword>